<dbReference type="Pfam" id="PF00023">
    <property type="entry name" value="Ank"/>
    <property type="match status" value="1"/>
</dbReference>
<dbReference type="GO" id="GO:0016757">
    <property type="term" value="F:glycosyltransferase activity"/>
    <property type="evidence" value="ECO:0007669"/>
    <property type="project" value="UniProtKB-KW"/>
</dbReference>
<dbReference type="InterPro" id="IPR036770">
    <property type="entry name" value="Ankyrin_rpt-contain_sf"/>
</dbReference>
<dbReference type="Gene3D" id="1.25.40.20">
    <property type="entry name" value="Ankyrin repeat-containing domain"/>
    <property type="match status" value="1"/>
</dbReference>
<dbReference type="InterPro" id="IPR002110">
    <property type="entry name" value="Ankyrin_rpt"/>
</dbReference>
<dbReference type="EMBL" id="CAMXCT030002596">
    <property type="protein sequence ID" value="CAL4786527.1"/>
    <property type="molecule type" value="Genomic_DNA"/>
</dbReference>
<dbReference type="EMBL" id="CAMXCT020002596">
    <property type="protein sequence ID" value="CAL1152590.1"/>
    <property type="molecule type" value="Genomic_DNA"/>
</dbReference>
<dbReference type="AlphaFoldDB" id="A0A9P1G639"/>
<name>A0A9P1G639_9DINO</name>
<sequence>MVHFDFEQRGGRLKLLQSEEGGDTMPFRQCLPEEIREAMLKLKEKLKIVKEARRQEQSQRQQNWTMVEEFLSSHQFAKDVNAVKHSYLGFVRTYPLHQAAKDGNWQMMDLLLSFGADPKQKDSAGRCAIQYTVRRSGSGGFVP</sequence>
<keyword evidence="1" id="KW-0040">ANK repeat</keyword>
<accession>A0A9P1G639</accession>
<evidence type="ECO:0000313" key="4">
    <source>
        <dbReference type="EMBL" id="CAL4786527.1"/>
    </source>
</evidence>
<keyword evidence="5" id="KW-1185">Reference proteome</keyword>
<feature type="repeat" description="ANK" evidence="1">
    <location>
        <begin position="91"/>
        <end position="123"/>
    </location>
</feature>
<dbReference type="EMBL" id="CAMXCT010002596">
    <property type="protein sequence ID" value="CAI3999215.1"/>
    <property type="molecule type" value="Genomic_DNA"/>
</dbReference>
<evidence type="ECO:0000313" key="2">
    <source>
        <dbReference type="EMBL" id="CAI3999215.1"/>
    </source>
</evidence>
<evidence type="ECO:0000256" key="1">
    <source>
        <dbReference type="PROSITE-ProRule" id="PRU00023"/>
    </source>
</evidence>
<keyword evidence="4" id="KW-0808">Transferase</keyword>
<reference evidence="2" key="1">
    <citation type="submission" date="2022-10" db="EMBL/GenBank/DDBJ databases">
        <authorList>
            <person name="Chen Y."/>
            <person name="Dougan E. K."/>
            <person name="Chan C."/>
            <person name="Rhodes N."/>
            <person name="Thang M."/>
        </authorList>
    </citation>
    <scope>NUCLEOTIDE SEQUENCE</scope>
</reference>
<proteinExistence type="predicted"/>
<reference evidence="3" key="2">
    <citation type="submission" date="2024-04" db="EMBL/GenBank/DDBJ databases">
        <authorList>
            <person name="Chen Y."/>
            <person name="Shah S."/>
            <person name="Dougan E. K."/>
            <person name="Thang M."/>
            <person name="Chan C."/>
        </authorList>
    </citation>
    <scope>NUCLEOTIDE SEQUENCE [LARGE SCALE GENOMIC DNA]</scope>
</reference>
<dbReference type="OrthoDB" id="194358at2759"/>
<evidence type="ECO:0000313" key="5">
    <source>
        <dbReference type="Proteomes" id="UP001152797"/>
    </source>
</evidence>
<dbReference type="PROSITE" id="PS50297">
    <property type="entry name" value="ANK_REP_REGION"/>
    <property type="match status" value="1"/>
</dbReference>
<keyword evidence="4" id="KW-0328">Glycosyltransferase</keyword>
<dbReference type="PROSITE" id="PS50088">
    <property type="entry name" value="ANK_REPEAT"/>
    <property type="match status" value="1"/>
</dbReference>
<dbReference type="Proteomes" id="UP001152797">
    <property type="component" value="Unassembled WGS sequence"/>
</dbReference>
<dbReference type="SUPFAM" id="SSF48403">
    <property type="entry name" value="Ankyrin repeat"/>
    <property type="match status" value="1"/>
</dbReference>
<protein>
    <submittedName>
        <fullName evidence="4">Mannosyltransferase KTR3</fullName>
    </submittedName>
</protein>
<organism evidence="2">
    <name type="scientific">Cladocopium goreaui</name>
    <dbReference type="NCBI Taxonomy" id="2562237"/>
    <lineage>
        <taxon>Eukaryota</taxon>
        <taxon>Sar</taxon>
        <taxon>Alveolata</taxon>
        <taxon>Dinophyceae</taxon>
        <taxon>Suessiales</taxon>
        <taxon>Symbiodiniaceae</taxon>
        <taxon>Cladocopium</taxon>
    </lineage>
</organism>
<evidence type="ECO:0000313" key="3">
    <source>
        <dbReference type="EMBL" id="CAL1152590.1"/>
    </source>
</evidence>
<comment type="caution">
    <text evidence="2">The sequence shown here is derived from an EMBL/GenBank/DDBJ whole genome shotgun (WGS) entry which is preliminary data.</text>
</comment>
<gene>
    <name evidence="2" type="ORF">C1SCF055_LOCUS25438</name>
</gene>